<sequence>MLLPWKLFQASFSALSSTTSPSTQASIGSTLDRAHALLSRTPIFDGHWDLPIFARWTVGDNLAKFAYNDTLKGQIDLPRIRKGGVGSFWSIAFVECPSSTNVSLGPGPGWDWDDQPAQVVRDTLEQIDLTRQLVEYFPQDVALARTPNDFWENWKQGKVSHWIGLEGAHSLGNSLATLRTYAALGVTYLTLTHNCHNVFADAAIPAPGSPDEVHGGLSHFGFRLVKELNRLGVAVDLSHTSPKTQLETLHVSSAPVIFSHSGAKAVYDHPRNIDDEVLRELRKSERDFVVGVPFLSDFVRGAGNSTLEDVVEHAEYLAAKLGGKRHVALGSDYDGALEFSKGLEDAASYPRLVAKLMERGWTEKDLEGLASENWLRVIGKIQRHGRVTRAGGARPDMRPWHGRHDCE</sequence>
<feature type="region of interest" description="Disordered" evidence="2">
    <location>
        <begin position="388"/>
        <end position="407"/>
    </location>
</feature>
<dbReference type="EC" id="3.4.13.19" evidence="1"/>
<dbReference type="EMBL" id="KZ819668">
    <property type="protein sequence ID" value="PWN27411.1"/>
    <property type="molecule type" value="Genomic_DNA"/>
</dbReference>
<comment type="catalytic activity">
    <reaction evidence="1">
        <text>an L-aminoacyl-L-amino acid + H2O = 2 an L-alpha-amino acid</text>
        <dbReference type="Rhea" id="RHEA:48940"/>
        <dbReference type="ChEBI" id="CHEBI:15377"/>
        <dbReference type="ChEBI" id="CHEBI:59869"/>
        <dbReference type="ChEBI" id="CHEBI:77460"/>
        <dbReference type="EC" id="3.4.13.19"/>
    </reaction>
</comment>
<dbReference type="AlphaFoldDB" id="A0A316USU8"/>
<keyword evidence="1" id="KW-0479">Metal-binding</keyword>
<keyword evidence="1" id="KW-0378">Hydrolase</keyword>
<dbReference type="PANTHER" id="PTHR10443:SF12">
    <property type="entry name" value="DIPEPTIDASE"/>
    <property type="match status" value="1"/>
</dbReference>
<dbReference type="CDD" id="cd01301">
    <property type="entry name" value="rDP_like"/>
    <property type="match status" value="1"/>
</dbReference>
<dbReference type="STRING" id="1569628.A0A316USU8"/>
<name>A0A316USU8_9BASI</name>
<evidence type="ECO:0000313" key="3">
    <source>
        <dbReference type="EMBL" id="PWN27411.1"/>
    </source>
</evidence>
<dbReference type="RefSeq" id="XP_025362023.1">
    <property type="nucleotide sequence ID" value="XM_025504437.1"/>
</dbReference>
<keyword evidence="1" id="KW-0645">Protease</keyword>
<feature type="compositionally biased region" description="Basic and acidic residues" evidence="2">
    <location>
        <begin position="395"/>
        <end position="407"/>
    </location>
</feature>
<keyword evidence="1" id="KW-0862">Zinc</keyword>
<dbReference type="Gene3D" id="3.20.20.140">
    <property type="entry name" value="Metal-dependent hydrolases"/>
    <property type="match status" value="1"/>
</dbReference>
<dbReference type="GO" id="GO:0046872">
    <property type="term" value="F:metal ion binding"/>
    <property type="evidence" value="ECO:0007669"/>
    <property type="project" value="UniProtKB-UniRule"/>
</dbReference>
<dbReference type="PANTHER" id="PTHR10443">
    <property type="entry name" value="MICROSOMAL DIPEPTIDASE"/>
    <property type="match status" value="1"/>
</dbReference>
<keyword evidence="1" id="KW-0224">Dipeptidase</keyword>
<comment type="similarity">
    <text evidence="1">Belongs to the metallo-dependent hydrolases superfamily. Peptidase M19 family.</text>
</comment>
<accession>A0A316USU8</accession>
<dbReference type="Pfam" id="PF01244">
    <property type="entry name" value="Peptidase_M19"/>
    <property type="match status" value="1"/>
</dbReference>
<dbReference type="PROSITE" id="PS51365">
    <property type="entry name" value="RENAL_DIPEPTIDASE_2"/>
    <property type="match status" value="1"/>
</dbReference>
<dbReference type="GeneID" id="37026260"/>
<evidence type="ECO:0000256" key="1">
    <source>
        <dbReference type="RuleBase" id="RU341113"/>
    </source>
</evidence>
<keyword evidence="4" id="KW-1185">Reference proteome</keyword>
<comment type="cofactor">
    <cofactor evidence="1">
        <name>Zn(2+)</name>
        <dbReference type="ChEBI" id="CHEBI:29105"/>
    </cofactor>
</comment>
<keyword evidence="1" id="KW-0482">Metalloprotease</keyword>
<dbReference type="SUPFAM" id="SSF51556">
    <property type="entry name" value="Metallo-dependent hydrolases"/>
    <property type="match status" value="1"/>
</dbReference>
<evidence type="ECO:0000256" key="2">
    <source>
        <dbReference type="SAM" id="MobiDB-lite"/>
    </source>
</evidence>
<dbReference type="InterPro" id="IPR032466">
    <property type="entry name" value="Metal_Hydrolase"/>
</dbReference>
<dbReference type="InterPro" id="IPR008257">
    <property type="entry name" value="Pept_M19"/>
</dbReference>
<reference evidence="3 4" key="1">
    <citation type="journal article" date="2018" name="Mol. Biol. Evol.">
        <title>Broad Genomic Sampling Reveals a Smut Pathogenic Ancestry of the Fungal Clade Ustilaginomycotina.</title>
        <authorList>
            <person name="Kijpornyongpan T."/>
            <person name="Mondo S.J."/>
            <person name="Barry K."/>
            <person name="Sandor L."/>
            <person name="Lee J."/>
            <person name="Lipzen A."/>
            <person name="Pangilinan J."/>
            <person name="LaButti K."/>
            <person name="Hainaut M."/>
            <person name="Henrissat B."/>
            <person name="Grigoriev I.V."/>
            <person name="Spatafora J.W."/>
            <person name="Aime M.C."/>
        </authorList>
    </citation>
    <scope>NUCLEOTIDE SEQUENCE [LARGE SCALE GENOMIC DNA]</scope>
    <source>
        <strain evidence="3 4">MCA 5214</strain>
    </source>
</reference>
<proteinExistence type="inferred from homology"/>
<evidence type="ECO:0000313" key="4">
    <source>
        <dbReference type="Proteomes" id="UP000245884"/>
    </source>
</evidence>
<dbReference type="OrthoDB" id="445695at2759"/>
<protein>
    <recommendedName>
        <fullName evidence="1">Dipeptidase</fullName>
        <ecNumber evidence="1">3.4.13.19</ecNumber>
    </recommendedName>
</protein>
<gene>
    <name evidence="3" type="ORF">BDZ90DRAFT_220516</name>
</gene>
<dbReference type="GO" id="GO:0070573">
    <property type="term" value="F:metallodipeptidase activity"/>
    <property type="evidence" value="ECO:0007669"/>
    <property type="project" value="InterPro"/>
</dbReference>
<organism evidence="3 4">
    <name type="scientific">Jaminaea rosea</name>
    <dbReference type="NCBI Taxonomy" id="1569628"/>
    <lineage>
        <taxon>Eukaryota</taxon>
        <taxon>Fungi</taxon>
        <taxon>Dikarya</taxon>
        <taxon>Basidiomycota</taxon>
        <taxon>Ustilaginomycotina</taxon>
        <taxon>Exobasidiomycetes</taxon>
        <taxon>Microstromatales</taxon>
        <taxon>Microstromatales incertae sedis</taxon>
        <taxon>Jaminaea</taxon>
    </lineage>
</organism>
<dbReference type="GO" id="GO:0006508">
    <property type="term" value="P:proteolysis"/>
    <property type="evidence" value="ECO:0007669"/>
    <property type="project" value="UniProtKB-KW"/>
</dbReference>
<dbReference type="Proteomes" id="UP000245884">
    <property type="component" value="Unassembled WGS sequence"/>
</dbReference>